<organism evidence="6 7">
    <name type="scientific">Lichtheimia corymbifera JMRC:FSU:9682</name>
    <dbReference type="NCBI Taxonomy" id="1263082"/>
    <lineage>
        <taxon>Eukaryota</taxon>
        <taxon>Fungi</taxon>
        <taxon>Fungi incertae sedis</taxon>
        <taxon>Mucoromycota</taxon>
        <taxon>Mucoromycotina</taxon>
        <taxon>Mucoromycetes</taxon>
        <taxon>Mucorales</taxon>
        <taxon>Lichtheimiaceae</taxon>
        <taxon>Lichtheimia</taxon>
    </lineage>
</organism>
<evidence type="ECO:0000313" key="7">
    <source>
        <dbReference type="Proteomes" id="UP000027586"/>
    </source>
</evidence>
<dbReference type="Proteomes" id="UP000027586">
    <property type="component" value="Unassembled WGS sequence"/>
</dbReference>
<feature type="transmembrane region" description="Helical" evidence="5">
    <location>
        <begin position="58"/>
        <end position="79"/>
    </location>
</feature>
<keyword evidence="3 5" id="KW-1133">Transmembrane helix</keyword>
<feature type="transmembrane region" description="Helical" evidence="5">
    <location>
        <begin position="181"/>
        <end position="199"/>
    </location>
</feature>
<evidence type="ECO:0000256" key="2">
    <source>
        <dbReference type="ARBA" id="ARBA00022692"/>
    </source>
</evidence>
<feature type="transmembrane region" description="Helical" evidence="5">
    <location>
        <begin position="91"/>
        <end position="112"/>
    </location>
</feature>
<protein>
    <submittedName>
        <fullName evidence="6">Uncharacterized protein</fullName>
    </submittedName>
</protein>
<reference evidence="6" key="1">
    <citation type="submission" date="2013-08" db="EMBL/GenBank/DDBJ databases">
        <title>Gene expansion shapes genome architecture in the human pathogen Lichtheimia corymbifera: an evolutionary genomics analysis in the ancient terrestrial Mucorales (Mucoromycotina).</title>
        <authorList>
            <person name="Schwartze V.U."/>
            <person name="Winter S."/>
            <person name="Shelest E."/>
            <person name="Marcet-Houben M."/>
            <person name="Horn F."/>
            <person name="Wehner S."/>
            <person name="Hoffmann K."/>
            <person name="Riege K."/>
            <person name="Sammeth M."/>
            <person name="Nowrousian M."/>
            <person name="Valiante V."/>
            <person name="Linde J."/>
            <person name="Jacobsen I.D."/>
            <person name="Marz M."/>
            <person name="Brakhage A.A."/>
            <person name="Gabaldon T."/>
            <person name="Bocker S."/>
            <person name="Voigt K."/>
        </authorList>
    </citation>
    <scope>NUCLEOTIDE SEQUENCE [LARGE SCALE GENOMIC DNA]</scope>
    <source>
        <strain evidence="6">FSU 9682</strain>
    </source>
</reference>
<evidence type="ECO:0000256" key="5">
    <source>
        <dbReference type="RuleBase" id="RU004379"/>
    </source>
</evidence>
<dbReference type="GO" id="GO:0016020">
    <property type="term" value="C:membrane"/>
    <property type="evidence" value="ECO:0007669"/>
    <property type="project" value="UniProtKB-SubCell"/>
</dbReference>
<feature type="transmembrane region" description="Helical" evidence="5">
    <location>
        <begin position="124"/>
        <end position="145"/>
    </location>
</feature>
<keyword evidence="2 5" id="KW-0812">Transmembrane</keyword>
<sequence length="277" mass="32023">MNQYTTYYTLPVPNSTSPRNHRYPALHRIRSSGHDLDIFGRTVCRCSIPKQMKFVRKVLLITLGQVLITLGLATLLVRVDPIFQWLQRSRYTWWMPLPPTFLVATLIAWQLWMRYYRLSSTTRTIMLVSFSLMQASIISDIVSKLFYNEGILVLLMTMIGLFGILVFTLQTQLAFSGIGPIATSTITIYMSLPWLRSIFDMDTWMLLWPMLLAATICIYCILELYYIMGNVTIEDVTLANVALFIDAIYPMRCLHNFCELTDRVQIFPDVLDPGPHR</sequence>
<comment type="caution">
    <text evidence="6">The sequence shown here is derived from an EMBL/GenBank/DDBJ whole genome shotgun (WGS) entry which is preliminary data.</text>
</comment>
<dbReference type="AlphaFoldDB" id="A0A068S889"/>
<name>A0A068S889_9FUNG</name>
<evidence type="ECO:0000256" key="1">
    <source>
        <dbReference type="ARBA" id="ARBA00004141"/>
    </source>
</evidence>
<evidence type="ECO:0000256" key="3">
    <source>
        <dbReference type="ARBA" id="ARBA00022989"/>
    </source>
</evidence>
<comment type="similarity">
    <text evidence="5">Belongs to the BI1 family.</text>
</comment>
<keyword evidence="4 5" id="KW-0472">Membrane</keyword>
<evidence type="ECO:0000313" key="6">
    <source>
        <dbReference type="EMBL" id="CDH57491.1"/>
    </source>
</evidence>
<dbReference type="STRING" id="1263082.A0A068S889"/>
<keyword evidence="7" id="KW-1185">Reference proteome</keyword>
<dbReference type="VEuPathDB" id="FungiDB:LCOR_08421.1"/>
<dbReference type="EMBL" id="CBTN010000046">
    <property type="protein sequence ID" value="CDH57491.1"/>
    <property type="molecule type" value="Genomic_DNA"/>
</dbReference>
<gene>
    <name evidence="6" type="ORF">LCOR_08421.1</name>
</gene>
<proteinExistence type="inferred from homology"/>
<comment type="subcellular location">
    <subcellularLocation>
        <location evidence="1">Membrane</location>
        <topology evidence="1">Multi-pass membrane protein</topology>
    </subcellularLocation>
</comment>
<dbReference type="PANTHER" id="PTHR23291">
    <property type="entry name" value="BAX INHIBITOR-RELATED"/>
    <property type="match status" value="1"/>
</dbReference>
<feature type="transmembrane region" description="Helical" evidence="5">
    <location>
        <begin position="151"/>
        <end position="169"/>
    </location>
</feature>
<evidence type="ECO:0000256" key="4">
    <source>
        <dbReference type="ARBA" id="ARBA00023136"/>
    </source>
</evidence>
<dbReference type="InterPro" id="IPR006214">
    <property type="entry name" value="Bax_inhibitor_1-related"/>
</dbReference>
<dbReference type="OrthoDB" id="7933078at2759"/>
<dbReference type="PANTHER" id="PTHR23291:SF50">
    <property type="entry name" value="PROTEIN LIFEGUARD 4"/>
    <property type="match status" value="1"/>
</dbReference>
<feature type="transmembrane region" description="Helical" evidence="5">
    <location>
        <begin position="205"/>
        <end position="227"/>
    </location>
</feature>
<accession>A0A068S889</accession>